<feature type="domain" description="Calcineurin-like phosphoesterase" evidence="2">
    <location>
        <begin position="7"/>
        <end position="203"/>
    </location>
</feature>
<dbReference type="InterPro" id="IPR004843">
    <property type="entry name" value="Calcineurin-like_PHP"/>
</dbReference>
<keyword evidence="3" id="KW-0269">Exonuclease</keyword>
<evidence type="ECO:0000259" key="2">
    <source>
        <dbReference type="Pfam" id="PF00149"/>
    </source>
</evidence>
<dbReference type="SUPFAM" id="SSF56300">
    <property type="entry name" value="Metallo-dependent phosphatases"/>
    <property type="match status" value="1"/>
</dbReference>
<protein>
    <submittedName>
        <fullName evidence="3">DNA repair exonuclease</fullName>
    </submittedName>
</protein>
<dbReference type="PANTHER" id="PTHR30337">
    <property type="entry name" value="COMPONENT OF ATP-DEPENDENT DSDNA EXONUCLEASE"/>
    <property type="match status" value="1"/>
</dbReference>
<dbReference type="Proteomes" id="UP001145072">
    <property type="component" value="Unassembled WGS sequence"/>
</dbReference>
<dbReference type="CDD" id="cd00840">
    <property type="entry name" value="MPP_Mre11_N"/>
    <property type="match status" value="1"/>
</dbReference>
<comment type="caution">
    <text evidence="3">The sequence shown here is derived from an EMBL/GenBank/DDBJ whole genome shotgun (WGS) entry which is preliminary data.</text>
</comment>
<dbReference type="InterPro" id="IPR041796">
    <property type="entry name" value="Mre11_N"/>
</dbReference>
<dbReference type="Gene3D" id="3.60.21.10">
    <property type="match status" value="1"/>
</dbReference>
<dbReference type="InterPro" id="IPR014576">
    <property type="entry name" value="Pesterase_YhaO"/>
</dbReference>
<evidence type="ECO:0000313" key="3">
    <source>
        <dbReference type="EMBL" id="MDC3420161.1"/>
    </source>
</evidence>
<proteinExistence type="predicted"/>
<dbReference type="AlphaFoldDB" id="A0A9X4AHP1"/>
<dbReference type="InterPro" id="IPR029052">
    <property type="entry name" value="Metallo-depent_PP-like"/>
</dbReference>
<evidence type="ECO:0000313" key="4">
    <source>
        <dbReference type="Proteomes" id="UP001145072"/>
    </source>
</evidence>
<keyword evidence="3" id="KW-0540">Nuclease</keyword>
<sequence>MSNKVSFIHCADLHIDSPFKGLSNVDEKQWNDMRESTFQVLDKIVDLAIRKEVDFILMVGDLFDQDQQSIKAQSRLTKAFEKLNHYNIAVYISYGNHDHISGRLFNYEYPKNVHVFPSEKISTFTYYKHGAPLVDIAGFSYEQRAVIDNKANEFKATGDTPYHIAMLHGSVHTNSEHDVYAPFQLSDLTHSGYDYWALGHIHKREVLKETPMVVYPGNTQGRSIKESGEKGCYYVELTKQQAELEFCPLQAIRFEEMDLKLDDCEHPQEIESILEKQMEELRKQYGKCVVRLHVTSNTDQMEQWLRSGYIDELKDFINEEFAKYSPWVIIQDIKVKQVMKIDKKALRENQPFFDELLQCFEADETLYEDLDSLFHHRQARKYIEPFSEEEKAEIKQLAEDLLIYQLIKD</sequence>
<dbReference type="PANTHER" id="PTHR30337:SF7">
    <property type="entry name" value="PHOSPHOESTERASE"/>
    <property type="match status" value="1"/>
</dbReference>
<dbReference type="Pfam" id="PF00149">
    <property type="entry name" value="Metallophos"/>
    <property type="match status" value="1"/>
</dbReference>
<dbReference type="GO" id="GO:0004527">
    <property type="term" value="F:exonuclease activity"/>
    <property type="evidence" value="ECO:0007669"/>
    <property type="project" value="UniProtKB-KW"/>
</dbReference>
<dbReference type="RefSeq" id="WP_259868340.1">
    <property type="nucleotide sequence ID" value="NZ_JAMQJZ010000004.1"/>
</dbReference>
<name>A0A9X4AHP1_9BACI</name>
<dbReference type="InterPro" id="IPR050535">
    <property type="entry name" value="DNA_Repair-Maintenance_Comp"/>
</dbReference>
<evidence type="ECO:0000256" key="1">
    <source>
        <dbReference type="ARBA" id="ARBA00022801"/>
    </source>
</evidence>
<accession>A0A9X4AHP1</accession>
<dbReference type="PIRSF" id="PIRSF033091">
    <property type="entry name" value="Pesterase_YhaO"/>
    <property type="match status" value="1"/>
</dbReference>
<keyword evidence="1" id="KW-0378">Hydrolase</keyword>
<keyword evidence="4" id="KW-1185">Reference proteome</keyword>
<gene>
    <name evidence="3" type="ORF">NC661_07235</name>
</gene>
<dbReference type="EMBL" id="JAMQJZ010000004">
    <property type="protein sequence ID" value="MDC3420161.1"/>
    <property type="molecule type" value="Genomic_DNA"/>
</dbReference>
<organism evidence="3 4">
    <name type="scientific">Aquibacillus koreensis</name>
    <dbReference type="NCBI Taxonomy" id="279446"/>
    <lineage>
        <taxon>Bacteria</taxon>
        <taxon>Bacillati</taxon>
        <taxon>Bacillota</taxon>
        <taxon>Bacilli</taxon>
        <taxon>Bacillales</taxon>
        <taxon>Bacillaceae</taxon>
        <taxon>Aquibacillus</taxon>
    </lineage>
</organism>
<reference evidence="3" key="1">
    <citation type="submission" date="2022-06" db="EMBL/GenBank/DDBJ databases">
        <title>Aquibacillus sp. a new bacterium isolated from soil saline samples.</title>
        <authorList>
            <person name="Galisteo C."/>
            <person name="De La Haba R."/>
            <person name="Sanchez-Porro C."/>
            <person name="Ventosa A."/>
        </authorList>
    </citation>
    <scope>NUCLEOTIDE SEQUENCE</scope>
    <source>
        <strain evidence="3">JCM 12387</strain>
    </source>
</reference>